<dbReference type="Gene3D" id="3.40.50.300">
    <property type="entry name" value="P-loop containing nucleotide triphosphate hydrolases"/>
    <property type="match status" value="1"/>
</dbReference>
<comment type="subcellular location">
    <subcellularLocation>
        <location evidence="1">Membrane</location>
        <topology evidence="1">Multi-pass membrane protein</topology>
    </subcellularLocation>
</comment>
<dbReference type="GO" id="GO:0015421">
    <property type="term" value="F:ABC-type oligopeptide transporter activity"/>
    <property type="evidence" value="ECO:0007669"/>
    <property type="project" value="TreeGrafter"/>
</dbReference>
<feature type="transmembrane region" description="Helical" evidence="10">
    <location>
        <begin position="174"/>
        <end position="194"/>
    </location>
</feature>
<dbReference type="CDD" id="cd18578">
    <property type="entry name" value="ABC_6TM_Pgp_ABCB1_D2_like"/>
    <property type="match status" value="1"/>
</dbReference>
<gene>
    <name evidence="12" type="ORF">DIATSA_LOCUS11983</name>
</gene>
<evidence type="ECO:0000256" key="2">
    <source>
        <dbReference type="ARBA" id="ARBA00007577"/>
    </source>
</evidence>
<keyword evidence="7" id="KW-0067">ATP-binding</keyword>
<evidence type="ECO:0000256" key="5">
    <source>
        <dbReference type="ARBA" id="ARBA00022737"/>
    </source>
</evidence>
<feature type="domain" description="AAA+ ATPase" evidence="11">
    <location>
        <begin position="413"/>
        <end position="588"/>
    </location>
</feature>
<evidence type="ECO:0000256" key="6">
    <source>
        <dbReference type="ARBA" id="ARBA00022741"/>
    </source>
</evidence>
<evidence type="ECO:0000256" key="7">
    <source>
        <dbReference type="ARBA" id="ARBA00022840"/>
    </source>
</evidence>
<keyword evidence="5" id="KW-0677">Repeat</keyword>
<evidence type="ECO:0000259" key="11">
    <source>
        <dbReference type="SMART" id="SM00382"/>
    </source>
</evidence>
<evidence type="ECO:0000256" key="1">
    <source>
        <dbReference type="ARBA" id="ARBA00004141"/>
    </source>
</evidence>
<dbReference type="SUPFAM" id="SSF90123">
    <property type="entry name" value="ABC transporter transmembrane region"/>
    <property type="match status" value="1"/>
</dbReference>
<comment type="similarity">
    <text evidence="2">Belongs to the ABC transporter superfamily. ABCB family. Multidrug resistance exporter (TC 3.A.1.201) subfamily.</text>
</comment>
<dbReference type="PANTHER" id="PTHR43394:SF11">
    <property type="entry name" value="ATP-BINDING CASSETTE TRANSPORTER"/>
    <property type="match status" value="1"/>
</dbReference>
<dbReference type="GO" id="GO:0016887">
    <property type="term" value="F:ATP hydrolysis activity"/>
    <property type="evidence" value="ECO:0007669"/>
    <property type="project" value="InterPro"/>
</dbReference>
<evidence type="ECO:0000256" key="9">
    <source>
        <dbReference type="ARBA" id="ARBA00023136"/>
    </source>
</evidence>
<dbReference type="GO" id="GO:0005524">
    <property type="term" value="F:ATP binding"/>
    <property type="evidence" value="ECO:0007669"/>
    <property type="project" value="UniProtKB-KW"/>
</dbReference>
<dbReference type="AlphaFoldDB" id="A0A9N9RDN1"/>
<keyword evidence="3" id="KW-0813">Transport</keyword>
<dbReference type="SUPFAM" id="SSF52540">
    <property type="entry name" value="P-loop containing nucleoside triphosphate hydrolases"/>
    <property type="match status" value="1"/>
</dbReference>
<evidence type="ECO:0000313" key="13">
    <source>
        <dbReference type="Proteomes" id="UP001153714"/>
    </source>
</evidence>
<dbReference type="GO" id="GO:0090374">
    <property type="term" value="P:oligopeptide export from mitochondrion"/>
    <property type="evidence" value="ECO:0007669"/>
    <property type="project" value="TreeGrafter"/>
</dbReference>
<dbReference type="InterPro" id="IPR027417">
    <property type="entry name" value="P-loop_NTPase"/>
</dbReference>
<dbReference type="InterPro" id="IPR011527">
    <property type="entry name" value="ABC1_TM_dom"/>
</dbReference>
<keyword evidence="4 10" id="KW-0812">Transmembrane</keyword>
<evidence type="ECO:0000313" key="12">
    <source>
        <dbReference type="EMBL" id="CAG9794623.1"/>
    </source>
</evidence>
<dbReference type="OrthoDB" id="6500128at2759"/>
<dbReference type="GO" id="GO:0005743">
    <property type="term" value="C:mitochondrial inner membrane"/>
    <property type="evidence" value="ECO:0007669"/>
    <property type="project" value="TreeGrafter"/>
</dbReference>
<evidence type="ECO:0000256" key="8">
    <source>
        <dbReference type="ARBA" id="ARBA00022989"/>
    </source>
</evidence>
<reference evidence="12" key="2">
    <citation type="submission" date="2022-10" db="EMBL/GenBank/DDBJ databases">
        <authorList>
            <consortium name="ENA_rothamsted_submissions"/>
            <consortium name="culmorum"/>
            <person name="King R."/>
        </authorList>
    </citation>
    <scope>NUCLEOTIDE SEQUENCE</scope>
</reference>
<dbReference type="PROSITE" id="PS00211">
    <property type="entry name" value="ABC_TRANSPORTER_1"/>
    <property type="match status" value="1"/>
</dbReference>
<name>A0A9N9RDN1_9NEOP</name>
<dbReference type="SMART" id="SM00382">
    <property type="entry name" value="AAA"/>
    <property type="match status" value="1"/>
</dbReference>
<organism evidence="12 13">
    <name type="scientific">Diatraea saccharalis</name>
    <name type="common">sugarcane borer</name>
    <dbReference type="NCBI Taxonomy" id="40085"/>
    <lineage>
        <taxon>Eukaryota</taxon>
        <taxon>Metazoa</taxon>
        <taxon>Ecdysozoa</taxon>
        <taxon>Arthropoda</taxon>
        <taxon>Hexapoda</taxon>
        <taxon>Insecta</taxon>
        <taxon>Pterygota</taxon>
        <taxon>Neoptera</taxon>
        <taxon>Endopterygota</taxon>
        <taxon>Lepidoptera</taxon>
        <taxon>Glossata</taxon>
        <taxon>Ditrysia</taxon>
        <taxon>Pyraloidea</taxon>
        <taxon>Crambidae</taxon>
        <taxon>Crambinae</taxon>
        <taxon>Diatraea</taxon>
    </lineage>
</organism>
<dbReference type="InterPro" id="IPR003593">
    <property type="entry name" value="AAA+_ATPase"/>
</dbReference>
<evidence type="ECO:0000256" key="10">
    <source>
        <dbReference type="SAM" id="Phobius"/>
    </source>
</evidence>
<dbReference type="InterPro" id="IPR017871">
    <property type="entry name" value="ABC_transporter-like_CS"/>
</dbReference>
<sequence>MIRGSMRMGSISSALPAPDILNHVNAELDTDEDVPEVSTWSLIKLNAPEWKLLVGGAVASLLVGATMPTFALLLSKLYGMFSWGDRSLILAESSRYSWYFLAAAAACGAVTFLQTWLFSRAGLRLTDRLRNLCFSNYLRQEQAWFDSPSNSVGALCARLSSDCAAVQGATGTRLGTILQGVSTMAIGVTLAMFYSWKMTLVSLLSVPCVMGGICLEGWATRRAEEAERRALEGAARAAAEAVLHVRTVQALGMYCANIGPRALAASDQLTNVRSPAGVERTMLQRYTAALRSSRPAAAGLWVRGGVYGVCLCAPTLGYAVSLAYGGVSEALIYGAWMLAEALSFAPNFAAAKRSGARIIQALARKPTIVTESTAKEEPGWTTRGDIEFSNIEFRYPSRPQVPVLRGASIQLQAGKTLALVGASGCGKSTLVQLLQRGYDPNNGTIRLDGRDIKRDLTLPQLRAQFGLVQQEPALFSRSIRDNIAYGDNTRDVPLEEIIEAATKANVHSFIAGLPLGYDTELGGGGASLSGGQKQRVAIARALLRDPRVLLLDEATSALDANSEKAVQAALEAAAAARSTVVIAHRLATVRRAHQIAVIHQGVVAEIGSHEELVRKRGLYWELLKQQAPAEAS</sequence>
<dbReference type="InterPro" id="IPR003439">
    <property type="entry name" value="ABC_transporter-like_ATP-bd"/>
</dbReference>
<proteinExistence type="inferred from homology"/>
<evidence type="ECO:0000256" key="3">
    <source>
        <dbReference type="ARBA" id="ARBA00022448"/>
    </source>
</evidence>
<keyword evidence="8 10" id="KW-1133">Transmembrane helix</keyword>
<keyword evidence="6" id="KW-0547">Nucleotide-binding</keyword>
<accession>A0A9N9RDN1</accession>
<dbReference type="Proteomes" id="UP001153714">
    <property type="component" value="Chromosome 6"/>
</dbReference>
<dbReference type="Gene3D" id="1.20.1560.10">
    <property type="entry name" value="ABC transporter type 1, transmembrane domain"/>
    <property type="match status" value="2"/>
</dbReference>
<feature type="transmembrane region" description="Helical" evidence="10">
    <location>
        <begin position="52"/>
        <end position="78"/>
    </location>
</feature>
<keyword evidence="13" id="KW-1185">Reference proteome</keyword>
<protein>
    <recommendedName>
        <fullName evidence="11">AAA+ ATPase domain-containing protein</fullName>
    </recommendedName>
</protein>
<keyword evidence="9 10" id="KW-0472">Membrane</keyword>
<dbReference type="InterPro" id="IPR039421">
    <property type="entry name" value="Type_1_exporter"/>
</dbReference>
<dbReference type="Pfam" id="PF00664">
    <property type="entry name" value="ABC_membrane"/>
    <property type="match status" value="1"/>
</dbReference>
<dbReference type="InterPro" id="IPR036640">
    <property type="entry name" value="ABC1_TM_sf"/>
</dbReference>
<dbReference type="PANTHER" id="PTHR43394">
    <property type="entry name" value="ATP-DEPENDENT PERMEASE MDL1, MITOCHONDRIAL"/>
    <property type="match status" value="1"/>
</dbReference>
<dbReference type="EMBL" id="OU893337">
    <property type="protein sequence ID" value="CAG9794623.1"/>
    <property type="molecule type" value="Genomic_DNA"/>
</dbReference>
<dbReference type="FunFam" id="3.40.50.300:FF:000251">
    <property type="entry name" value="ABC transporter B family member 19"/>
    <property type="match status" value="1"/>
</dbReference>
<feature type="transmembrane region" description="Helical" evidence="10">
    <location>
        <begin position="98"/>
        <end position="118"/>
    </location>
</feature>
<dbReference type="Pfam" id="PF00005">
    <property type="entry name" value="ABC_tran"/>
    <property type="match status" value="1"/>
</dbReference>
<evidence type="ECO:0000256" key="4">
    <source>
        <dbReference type="ARBA" id="ARBA00022692"/>
    </source>
</evidence>
<reference evidence="12" key="1">
    <citation type="submission" date="2021-12" db="EMBL/GenBank/DDBJ databases">
        <authorList>
            <person name="King R."/>
        </authorList>
    </citation>
    <scope>NUCLEOTIDE SEQUENCE</scope>
</reference>